<accession>M2R5L2</accession>
<gene>
    <name evidence="2" type="ORF">CERSUDRAFT_71724</name>
</gene>
<dbReference type="EMBL" id="KB445793">
    <property type="protein sequence ID" value="EMD39870.1"/>
    <property type="molecule type" value="Genomic_DNA"/>
</dbReference>
<organism evidence="2 3">
    <name type="scientific">Ceriporiopsis subvermispora (strain B)</name>
    <name type="common">White-rot fungus</name>
    <name type="synonym">Gelatoporia subvermispora</name>
    <dbReference type="NCBI Taxonomy" id="914234"/>
    <lineage>
        <taxon>Eukaryota</taxon>
        <taxon>Fungi</taxon>
        <taxon>Dikarya</taxon>
        <taxon>Basidiomycota</taxon>
        <taxon>Agaricomycotina</taxon>
        <taxon>Agaricomycetes</taxon>
        <taxon>Polyporales</taxon>
        <taxon>Gelatoporiaceae</taxon>
        <taxon>Gelatoporia</taxon>
    </lineage>
</organism>
<protein>
    <submittedName>
        <fullName evidence="2">Uncharacterized protein</fullName>
    </submittedName>
</protein>
<feature type="compositionally biased region" description="Basic and acidic residues" evidence="1">
    <location>
        <begin position="70"/>
        <end position="98"/>
    </location>
</feature>
<dbReference type="AlphaFoldDB" id="M2R5L2"/>
<feature type="compositionally biased region" description="Basic residues" evidence="1">
    <location>
        <begin position="32"/>
        <end position="41"/>
    </location>
</feature>
<evidence type="ECO:0000313" key="2">
    <source>
        <dbReference type="EMBL" id="EMD39870.1"/>
    </source>
</evidence>
<reference evidence="2 3" key="1">
    <citation type="journal article" date="2012" name="Proc. Natl. Acad. Sci. U.S.A.">
        <title>Comparative genomics of Ceriporiopsis subvermispora and Phanerochaete chrysosporium provide insight into selective ligninolysis.</title>
        <authorList>
            <person name="Fernandez-Fueyo E."/>
            <person name="Ruiz-Duenas F.J."/>
            <person name="Ferreira P."/>
            <person name="Floudas D."/>
            <person name="Hibbett D.S."/>
            <person name="Canessa P."/>
            <person name="Larrondo L.F."/>
            <person name="James T.Y."/>
            <person name="Seelenfreund D."/>
            <person name="Lobos S."/>
            <person name="Polanco R."/>
            <person name="Tello M."/>
            <person name="Honda Y."/>
            <person name="Watanabe T."/>
            <person name="Watanabe T."/>
            <person name="Ryu J.S."/>
            <person name="Kubicek C.P."/>
            <person name="Schmoll M."/>
            <person name="Gaskell J."/>
            <person name="Hammel K.E."/>
            <person name="St John F.J."/>
            <person name="Vanden Wymelenberg A."/>
            <person name="Sabat G."/>
            <person name="Splinter BonDurant S."/>
            <person name="Syed K."/>
            <person name="Yadav J.S."/>
            <person name="Doddapaneni H."/>
            <person name="Subramanian V."/>
            <person name="Lavin J.L."/>
            <person name="Oguiza J.A."/>
            <person name="Perez G."/>
            <person name="Pisabarro A.G."/>
            <person name="Ramirez L."/>
            <person name="Santoyo F."/>
            <person name="Master E."/>
            <person name="Coutinho P.M."/>
            <person name="Henrissat B."/>
            <person name="Lombard V."/>
            <person name="Magnuson J.K."/>
            <person name="Kuees U."/>
            <person name="Hori C."/>
            <person name="Igarashi K."/>
            <person name="Samejima M."/>
            <person name="Held B.W."/>
            <person name="Barry K.W."/>
            <person name="LaButti K.M."/>
            <person name="Lapidus A."/>
            <person name="Lindquist E.A."/>
            <person name="Lucas S.M."/>
            <person name="Riley R."/>
            <person name="Salamov A.A."/>
            <person name="Hoffmeister D."/>
            <person name="Schwenk D."/>
            <person name="Hadar Y."/>
            <person name="Yarden O."/>
            <person name="de Vries R.P."/>
            <person name="Wiebenga A."/>
            <person name="Stenlid J."/>
            <person name="Eastwood D."/>
            <person name="Grigoriev I.V."/>
            <person name="Berka R.M."/>
            <person name="Blanchette R.A."/>
            <person name="Kersten P."/>
            <person name="Martinez A.T."/>
            <person name="Vicuna R."/>
            <person name="Cullen D."/>
        </authorList>
    </citation>
    <scope>NUCLEOTIDE SEQUENCE [LARGE SCALE GENOMIC DNA]</scope>
    <source>
        <strain evidence="2 3">B</strain>
    </source>
</reference>
<feature type="compositionally biased region" description="Polar residues" evidence="1">
    <location>
        <begin position="342"/>
        <end position="351"/>
    </location>
</feature>
<evidence type="ECO:0000256" key="1">
    <source>
        <dbReference type="SAM" id="MobiDB-lite"/>
    </source>
</evidence>
<feature type="compositionally biased region" description="Basic and acidic residues" evidence="1">
    <location>
        <begin position="146"/>
        <end position="155"/>
    </location>
</feature>
<feature type="compositionally biased region" description="Acidic residues" evidence="1">
    <location>
        <begin position="165"/>
        <end position="176"/>
    </location>
</feature>
<evidence type="ECO:0000313" key="3">
    <source>
        <dbReference type="Proteomes" id="UP000016930"/>
    </source>
</evidence>
<keyword evidence="3" id="KW-1185">Reference proteome</keyword>
<feature type="compositionally biased region" description="Low complexity" evidence="1">
    <location>
        <begin position="311"/>
        <end position="320"/>
    </location>
</feature>
<name>M2R5L2_CERS8</name>
<dbReference type="Proteomes" id="UP000016930">
    <property type="component" value="Unassembled WGS sequence"/>
</dbReference>
<dbReference type="HOGENOM" id="CLU_754395_0_0_1"/>
<feature type="compositionally biased region" description="Polar residues" evidence="1">
    <location>
        <begin position="202"/>
        <end position="240"/>
    </location>
</feature>
<sequence>MVITTRPCNATKHPGLRARGDPDELAEAAAKKKERLAKQSRRARDTDKKKTRAQKVARFEDELLDEMNEEDRKAAEIKPPRVKKKGSERQPAEAERAATKVLEPTETDENEDWAGASSQVEPDEVSVDGASETELVKKKTSKKKATTRDEIESLRVRRRTIPIVEDQEDKSDETDMETPHASQKTHGQNKGNANPGIDDSRSQIPFPSYNNNFSDDVSSAQWGSTSNRKNTSTLARTVTETAPAATAKTRGGNRGRGRGRGAGTTGRVGRANHGEQDDVEVAQEAAGTKRSTAICEDDPSNQDTNDRVRAGARGRSAGRAGRAGHGRGRGGEHCNAWDRAQSRLSTTSRVRGSQEVDGGCKVLENKG</sequence>
<proteinExistence type="predicted"/>
<feature type="compositionally biased region" description="Polar residues" evidence="1">
    <location>
        <begin position="180"/>
        <end position="192"/>
    </location>
</feature>
<feature type="region of interest" description="Disordered" evidence="1">
    <location>
        <begin position="1"/>
        <end position="367"/>
    </location>
</feature>